<evidence type="ECO:0000313" key="2">
    <source>
        <dbReference type="Proteomes" id="UP000316621"/>
    </source>
</evidence>
<dbReference type="Gramene" id="RZC70657">
    <property type="protein sequence ID" value="RZC70657"/>
    <property type="gene ID" value="C5167_033790"/>
</dbReference>
<dbReference type="Proteomes" id="UP000316621">
    <property type="component" value="Chromosome 7"/>
</dbReference>
<protein>
    <submittedName>
        <fullName evidence="1">Uncharacterized protein</fullName>
    </submittedName>
</protein>
<accession>A0A4Y7KCS7</accession>
<reference evidence="1 2" key="1">
    <citation type="journal article" date="2018" name="Science">
        <title>The opium poppy genome and morphinan production.</title>
        <authorList>
            <person name="Guo L."/>
            <person name="Winzer T."/>
            <person name="Yang X."/>
            <person name="Li Y."/>
            <person name="Ning Z."/>
            <person name="He Z."/>
            <person name="Teodor R."/>
            <person name="Lu Y."/>
            <person name="Bowser T.A."/>
            <person name="Graham I.A."/>
            <person name="Ye K."/>
        </authorList>
    </citation>
    <scope>NUCLEOTIDE SEQUENCE [LARGE SCALE GENOMIC DNA]</scope>
    <source>
        <strain evidence="2">cv. HN1</strain>
        <tissue evidence="1">Leaves</tissue>
    </source>
</reference>
<name>A0A4Y7KCS7_PAPSO</name>
<organism evidence="1 2">
    <name type="scientific">Papaver somniferum</name>
    <name type="common">Opium poppy</name>
    <dbReference type="NCBI Taxonomy" id="3469"/>
    <lineage>
        <taxon>Eukaryota</taxon>
        <taxon>Viridiplantae</taxon>
        <taxon>Streptophyta</taxon>
        <taxon>Embryophyta</taxon>
        <taxon>Tracheophyta</taxon>
        <taxon>Spermatophyta</taxon>
        <taxon>Magnoliopsida</taxon>
        <taxon>Ranunculales</taxon>
        <taxon>Papaveraceae</taxon>
        <taxon>Papaveroideae</taxon>
        <taxon>Papaver</taxon>
    </lineage>
</organism>
<keyword evidence="2" id="KW-1185">Reference proteome</keyword>
<dbReference type="EMBL" id="CM010721">
    <property type="protein sequence ID" value="RZC70657.1"/>
    <property type="molecule type" value="Genomic_DNA"/>
</dbReference>
<gene>
    <name evidence="1" type="ORF">C5167_033790</name>
</gene>
<sequence length="98" mass="10653">MVRLAWLGPRQGAVGLAWWGQGFGMPLAHGAASMVGMPWRGDVAGMVFHWHNGAADMVGMPWHGDVAGMVCYWHSGVVGMVGMPWRGRRGWHGFPLAQ</sequence>
<dbReference type="AlphaFoldDB" id="A0A4Y7KCS7"/>
<evidence type="ECO:0000313" key="1">
    <source>
        <dbReference type="EMBL" id="RZC70657.1"/>
    </source>
</evidence>
<proteinExistence type="predicted"/>